<dbReference type="Proteomes" id="UP000179179">
    <property type="component" value="Unassembled WGS sequence"/>
</dbReference>
<keyword evidence="3" id="KW-1185">Reference proteome</keyword>
<proteinExistence type="predicted"/>
<name>A0A1F7ZWJ7_9EURO</name>
<reference evidence="2 3" key="1">
    <citation type="journal article" date="2016" name="Genome Biol. Evol.">
        <title>Draft genome sequence of an aflatoxigenic Aspergillus species, A. bombycis.</title>
        <authorList>
            <person name="Moore G.G."/>
            <person name="Mack B.M."/>
            <person name="Beltz S.B."/>
            <person name="Gilbert M.K."/>
        </authorList>
    </citation>
    <scope>NUCLEOTIDE SEQUENCE [LARGE SCALE GENOMIC DNA]</scope>
    <source>
        <strain evidence="3">NRRL 26010</strain>
    </source>
</reference>
<feature type="transmembrane region" description="Helical" evidence="1">
    <location>
        <begin position="244"/>
        <end position="269"/>
    </location>
</feature>
<comment type="caution">
    <text evidence="2">The sequence shown here is derived from an EMBL/GenBank/DDBJ whole genome shotgun (WGS) entry which is preliminary data.</text>
</comment>
<keyword evidence="1" id="KW-0812">Transmembrane</keyword>
<organism evidence="2 3">
    <name type="scientific">Aspergillus bombycis</name>
    <dbReference type="NCBI Taxonomy" id="109264"/>
    <lineage>
        <taxon>Eukaryota</taxon>
        <taxon>Fungi</taxon>
        <taxon>Dikarya</taxon>
        <taxon>Ascomycota</taxon>
        <taxon>Pezizomycotina</taxon>
        <taxon>Eurotiomycetes</taxon>
        <taxon>Eurotiomycetidae</taxon>
        <taxon>Eurotiales</taxon>
        <taxon>Aspergillaceae</taxon>
        <taxon>Aspergillus</taxon>
    </lineage>
</organism>
<dbReference type="PANTHER" id="PTHR36978">
    <property type="entry name" value="P-LOOP CONTAINING NUCLEOTIDE TRIPHOSPHATE HYDROLASE"/>
    <property type="match status" value="1"/>
</dbReference>
<keyword evidence="1" id="KW-0472">Membrane</keyword>
<dbReference type="SUPFAM" id="SSF52540">
    <property type="entry name" value="P-loop containing nucleoside triphosphate hydrolases"/>
    <property type="match status" value="1"/>
</dbReference>
<dbReference type="OrthoDB" id="408152at2759"/>
<evidence type="ECO:0008006" key="4">
    <source>
        <dbReference type="Google" id="ProtNLM"/>
    </source>
</evidence>
<dbReference type="RefSeq" id="XP_022387537.1">
    <property type="nucleotide sequence ID" value="XM_022534682.1"/>
</dbReference>
<dbReference type="EMBL" id="LYCR01000064">
    <property type="protein sequence ID" value="OGM43820.1"/>
    <property type="molecule type" value="Genomic_DNA"/>
</dbReference>
<dbReference type="Gene3D" id="3.40.50.300">
    <property type="entry name" value="P-loop containing nucleotide triphosphate hydrolases"/>
    <property type="match status" value="1"/>
</dbReference>
<dbReference type="STRING" id="109264.A0A1F7ZWJ7"/>
<dbReference type="Pfam" id="PF17784">
    <property type="entry name" value="Sulfotransfer_4"/>
    <property type="match status" value="1"/>
</dbReference>
<accession>A0A1F7ZWJ7</accession>
<keyword evidence="1" id="KW-1133">Transmembrane helix</keyword>
<evidence type="ECO:0000256" key="1">
    <source>
        <dbReference type="SAM" id="Phobius"/>
    </source>
</evidence>
<dbReference type="InterPro" id="IPR027417">
    <property type="entry name" value="P-loop_NTPase"/>
</dbReference>
<protein>
    <recommendedName>
        <fullName evidence="4">NAD dependent epimerase/dehydratase</fullName>
    </recommendedName>
</protein>
<dbReference type="InterPro" id="IPR040632">
    <property type="entry name" value="Sulfotransfer_4"/>
</dbReference>
<evidence type="ECO:0000313" key="2">
    <source>
        <dbReference type="EMBL" id="OGM43820.1"/>
    </source>
</evidence>
<dbReference type="PANTHER" id="PTHR36978:SF4">
    <property type="entry name" value="P-LOOP CONTAINING NUCLEOSIDE TRIPHOSPHATE HYDROLASE PROTEIN"/>
    <property type="match status" value="1"/>
</dbReference>
<dbReference type="AlphaFoldDB" id="A0A1F7ZWJ7"/>
<gene>
    <name evidence="2" type="ORF">ABOM_007553</name>
</gene>
<dbReference type="GeneID" id="34450943"/>
<evidence type="ECO:0000313" key="3">
    <source>
        <dbReference type="Proteomes" id="UP000179179"/>
    </source>
</evidence>
<sequence>MSPTKNSTDYASRTPVRQRPMKVLVLGMARTGTTSLAAAFKQLGFCPYDFEDRARQGHMDLWTEALRAKHLCQGASWGREQFDNVTGNFDVILDTPCCFFVDELIAAYPDAKVILSTRDPDEWLTSMRNSIFAMIHFPSWRVLRRMDPRGCGRWLEHVELTWRSFCCLDGDEKCRQAFIDHNNYVCKVVPKDRLLIYEVREGWKPLCEFLGIPEPDNPFPSCNTPGEFMKVHRYIWWLIVQRSIWNVLMVTAPLGFILYISSLGLKYFLPKE</sequence>